<dbReference type="Proteomes" id="UP000053244">
    <property type="component" value="Unassembled WGS sequence"/>
</dbReference>
<proteinExistence type="predicted"/>
<organism evidence="1 2">
    <name type="scientific">Actinoplanes awajinensis subsp. mycoplanecinus</name>
    <dbReference type="NCBI Taxonomy" id="135947"/>
    <lineage>
        <taxon>Bacteria</taxon>
        <taxon>Bacillati</taxon>
        <taxon>Actinomycetota</taxon>
        <taxon>Actinomycetes</taxon>
        <taxon>Micromonosporales</taxon>
        <taxon>Micromonosporaceae</taxon>
        <taxon>Actinoplanes</taxon>
    </lineage>
</organism>
<accession>A0A101JBY2</accession>
<name>A0A101JBY2_9ACTN</name>
<dbReference type="InterPro" id="IPR036890">
    <property type="entry name" value="HATPase_C_sf"/>
</dbReference>
<dbReference type="OrthoDB" id="4140137at2"/>
<dbReference type="RefSeq" id="WP_067705711.1">
    <property type="nucleotide sequence ID" value="NZ_LLZH01000326.1"/>
</dbReference>
<keyword evidence="2" id="KW-1185">Reference proteome</keyword>
<dbReference type="AlphaFoldDB" id="A0A101JBY2"/>
<dbReference type="SUPFAM" id="SSF55874">
    <property type="entry name" value="ATPase domain of HSP90 chaperone/DNA topoisomerase II/histidine kinase"/>
    <property type="match status" value="1"/>
</dbReference>
<dbReference type="Gene3D" id="3.30.565.10">
    <property type="entry name" value="Histidine kinase-like ATPase, C-terminal domain"/>
    <property type="match status" value="1"/>
</dbReference>
<evidence type="ECO:0008006" key="3">
    <source>
        <dbReference type="Google" id="ProtNLM"/>
    </source>
</evidence>
<sequence>MDNTHLVAGTAQVSAVNTIEDGVTVVSVSGRWSNHLRYTAARQLKACIAETPRAIIVDLAQLSDPTGASLATWRDAGRSAATQAWGVDLILAAVPAPLLSRLQDTLVEATTAASVATAHARLEQPRWAHRRRIALSPDGISAARARMMAGDACLAWALPHLFISAMLIVSELTGNAVDHAGTDITVAVSLRGHLLHLAIHDQDYDLPRLIEAQTHVPGALVEQRGAGLRLIRSVAEAWGAVACQDGKVVWATLDIRTTPTWLDR</sequence>
<dbReference type="PANTHER" id="PTHR35526:SF3">
    <property type="entry name" value="ANTI-SIGMA-F FACTOR RSBW"/>
    <property type="match status" value="1"/>
</dbReference>
<gene>
    <name evidence="1" type="ORF">ADL15_44810</name>
</gene>
<dbReference type="EMBL" id="LLZH01000326">
    <property type="protein sequence ID" value="KUL23939.1"/>
    <property type="molecule type" value="Genomic_DNA"/>
</dbReference>
<dbReference type="PANTHER" id="PTHR35526">
    <property type="entry name" value="ANTI-SIGMA-F FACTOR RSBW-RELATED"/>
    <property type="match status" value="1"/>
</dbReference>
<evidence type="ECO:0000313" key="2">
    <source>
        <dbReference type="Proteomes" id="UP000053244"/>
    </source>
</evidence>
<protein>
    <recommendedName>
        <fullName evidence="3">STAS domain-containing protein</fullName>
    </recommendedName>
</protein>
<evidence type="ECO:0000313" key="1">
    <source>
        <dbReference type="EMBL" id="KUL23939.1"/>
    </source>
</evidence>
<comment type="caution">
    <text evidence="1">The sequence shown here is derived from an EMBL/GenBank/DDBJ whole genome shotgun (WGS) entry which is preliminary data.</text>
</comment>
<dbReference type="CDD" id="cd16936">
    <property type="entry name" value="HATPase_RsbW-like"/>
    <property type="match status" value="1"/>
</dbReference>
<dbReference type="InterPro" id="IPR050267">
    <property type="entry name" value="Anti-sigma-factor_SerPK"/>
</dbReference>
<reference evidence="1 2" key="1">
    <citation type="submission" date="2015-10" db="EMBL/GenBank/DDBJ databases">
        <authorList>
            <person name="Gilbert D.G."/>
        </authorList>
    </citation>
    <scope>NUCLEOTIDE SEQUENCE [LARGE SCALE GENOMIC DNA]</scope>
    <source>
        <strain evidence="1 2">NRRL B-16712</strain>
    </source>
</reference>